<evidence type="ECO:0000313" key="12">
    <source>
        <dbReference type="EMBL" id="CAJ0954125.1"/>
    </source>
</evidence>
<evidence type="ECO:0000256" key="9">
    <source>
        <dbReference type="ARBA" id="ARBA00023136"/>
    </source>
</evidence>
<dbReference type="PRINTS" id="PR01077">
    <property type="entry name" value="CLAUDIN"/>
</dbReference>
<dbReference type="EMBL" id="CAUEEQ010037785">
    <property type="protein sequence ID" value="CAJ0954125.1"/>
    <property type="molecule type" value="Genomic_DNA"/>
</dbReference>
<proteinExistence type="inferred from homology"/>
<dbReference type="PANTHER" id="PTHR12002">
    <property type="entry name" value="CLAUDIN"/>
    <property type="match status" value="1"/>
</dbReference>
<evidence type="ECO:0000256" key="1">
    <source>
        <dbReference type="ARBA" id="ARBA00004435"/>
    </source>
</evidence>
<evidence type="ECO:0000256" key="2">
    <source>
        <dbReference type="ARBA" id="ARBA00004651"/>
    </source>
</evidence>
<feature type="transmembrane region" description="Helical" evidence="11">
    <location>
        <begin position="203"/>
        <end position="222"/>
    </location>
</feature>
<dbReference type="Proteomes" id="UP001176940">
    <property type="component" value="Unassembled WGS sequence"/>
</dbReference>
<keyword evidence="4" id="KW-0796">Tight junction</keyword>
<feature type="compositionally biased region" description="Polar residues" evidence="10">
    <location>
        <begin position="307"/>
        <end position="318"/>
    </location>
</feature>
<feature type="compositionally biased region" description="Basic and acidic residues" evidence="10">
    <location>
        <begin position="321"/>
        <end position="335"/>
    </location>
</feature>
<evidence type="ECO:0000256" key="5">
    <source>
        <dbReference type="ARBA" id="ARBA00022475"/>
    </source>
</evidence>
<keyword evidence="13" id="KW-1185">Reference proteome</keyword>
<evidence type="ECO:0000256" key="3">
    <source>
        <dbReference type="ARBA" id="ARBA00008295"/>
    </source>
</evidence>
<comment type="caution">
    <text evidence="12">The sequence shown here is derived from an EMBL/GenBank/DDBJ whole genome shotgun (WGS) entry which is preliminary data.</text>
</comment>
<feature type="transmembrane region" description="Helical" evidence="11">
    <location>
        <begin position="118"/>
        <end position="142"/>
    </location>
</feature>
<comment type="similarity">
    <text evidence="3">Belongs to the claudin family.</text>
</comment>
<protein>
    <recommendedName>
        <fullName evidence="14">Claudin</fullName>
    </recommendedName>
</protein>
<feature type="transmembrane region" description="Helical" evidence="11">
    <location>
        <begin position="12"/>
        <end position="33"/>
    </location>
</feature>
<keyword evidence="9 11" id="KW-0472">Membrane</keyword>
<keyword evidence="6 11" id="KW-0812">Transmembrane</keyword>
<evidence type="ECO:0000256" key="4">
    <source>
        <dbReference type="ARBA" id="ARBA00022427"/>
    </source>
</evidence>
<gene>
    <name evidence="12" type="ORF">RIMI_LOCUS14570528</name>
</gene>
<name>A0ABN9M167_9NEOB</name>
<evidence type="ECO:0000256" key="8">
    <source>
        <dbReference type="ARBA" id="ARBA00022989"/>
    </source>
</evidence>
<accession>A0ABN9M167</accession>
<evidence type="ECO:0000256" key="6">
    <source>
        <dbReference type="ARBA" id="ARBA00022692"/>
    </source>
</evidence>
<evidence type="ECO:0000256" key="11">
    <source>
        <dbReference type="SAM" id="Phobius"/>
    </source>
</evidence>
<evidence type="ECO:0000313" key="13">
    <source>
        <dbReference type="Proteomes" id="UP001176940"/>
    </source>
</evidence>
<feature type="region of interest" description="Disordered" evidence="10">
    <location>
        <begin position="349"/>
        <end position="374"/>
    </location>
</feature>
<sequence>MEAVLCFSELAGLFLSLSGYVCCLVALFIPYWLTSSSGLLINENYRLGLWQICVIQDVGFSVCQEYQTPQQLPIQVQMGRVLVCLSVLIGALGFMASTPALTCVKCLDNSEGHVRKMLNILGGLLFSVAGALTFYSVSYFAYDTLIKFWDRSIPKDIPRWEFGDAMYAGWFGGFFLVSGGCVLIFSQFRVYGAHIAIDCVGCAIYYVGWAIYYVGWAIYYLLTYLSQYNVCCYTHGYIGDSIFGAAGPRKDAVAQIQHWNIDKEQGRQTQVELNSKAANELTKTPEGGSPETAIPLVTTEICCNLSTTESTPGQSEDSTCPEEKRGWNPELQKNGETKVAELARLLRANSANGKNDTQSSWSAETKHLRYVSKV</sequence>
<organism evidence="12 13">
    <name type="scientific">Ranitomeya imitator</name>
    <name type="common">mimic poison frog</name>
    <dbReference type="NCBI Taxonomy" id="111125"/>
    <lineage>
        <taxon>Eukaryota</taxon>
        <taxon>Metazoa</taxon>
        <taxon>Chordata</taxon>
        <taxon>Craniata</taxon>
        <taxon>Vertebrata</taxon>
        <taxon>Euteleostomi</taxon>
        <taxon>Amphibia</taxon>
        <taxon>Batrachia</taxon>
        <taxon>Anura</taxon>
        <taxon>Neobatrachia</taxon>
        <taxon>Hyloidea</taxon>
        <taxon>Dendrobatidae</taxon>
        <taxon>Dendrobatinae</taxon>
        <taxon>Ranitomeya</taxon>
    </lineage>
</organism>
<dbReference type="Gene3D" id="1.20.140.150">
    <property type="match status" value="1"/>
</dbReference>
<evidence type="ECO:0008006" key="14">
    <source>
        <dbReference type="Google" id="ProtNLM"/>
    </source>
</evidence>
<keyword evidence="8 11" id="KW-1133">Transmembrane helix</keyword>
<feature type="transmembrane region" description="Helical" evidence="11">
    <location>
        <begin position="78"/>
        <end position="97"/>
    </location>
</feature>
<keyword evidence="7" id="KW-0965">Cell junction</keyword>
<feature type="region of interest" description="Disordered" evidence="10">
    <location>
        <begin position="307"/>
        <end position="335"/>
    </location>
</feature>
<feature type="transmembrane region" description="Helical" evidence="11">
    <location>
        <begin position="167"/>
        <end position="191"/>
    </location>
</feature>
<dbReference type="InterPro" id="IPR006187">
    <property type="entry name" value="Claudin"/>
</dbReference>
<keyword evidence="5" id="KW-1003">Cell membrane</keyword>
<evidence type="ECO:0000256" key="7">
    <source>
        <dbReference type="ARBA" id="ARBA00022949"/>
    </source>
</evidence>
<reference evidence="12" key="1">
    <citation type="submission" date="2023-07" db="EMBL/GenBank/DDBJ databases">
        <authorList>
            <person name="Stuckert A."/>
        </authorList>
    </citation>
    <scope>NUCLEOTIDE SEQUENCE</scope>
</reference>
<comment type="subcellular location">
    <subcellularLocation>
        <location evidence="1">Cell junction</location>
        <location evidence="1">Tight junction</location>
    </subcellularLocation>
    <subcellularLocation>
        <location evidence="2">Cell membrane</location>
        <topology evidence="2">Multi-pass membrane protein</topology>
    </subcellularLocation>
</comment>
<feature type="compositionally biased region" description="Polar residues" evidence="10">
    <location>
        <begin position="349"/>
        <end position="363"/>
    </location>
</feature>
<evidence type="ECO:0000256" key="10">
    <source>
        <dbReference type="SAM" id="MobiDB-lite"/>
    </source>
</evidence>